<dbReference type="GO" id="GO:0008270">
    <property type="term" value="F:zinc ion binding"/>
    <property type="evidence" value="ECO:0007669"/>
    <property type="project" value="InterPro"/>
</dbReference>
<evidence type="ECO:0000313" key="8">
    <source>
        <dbReference type="EMBL" id="OIW23410.1"/>
    </source>
</evidence>
<evidence type="ECO:0000256" key="1">
    <source>
        <dbReference type="ARBA" id="ARBA00001947"/>
    </source>
</evidence>
<evidence type="ECO:0000256" key="4">
    <source>
        <dbReference type="ARBA" id="ARBA00022833"/>
    </source>
</evidence>
<comment type="similarity">
    <text evidence="2 6">Belongs to the zinc-containing alcohol dehydrogenase family.</text>
</comment>
<evidence type="ECO:0000256" key="5">
    <source>
        <dbReference type="ARBA" id="ARBA00023002"/>
    </source>
</evidence>
<sequence length="384" mass="41012">MTSPTRAIVAYGPYQDGGWKMQDITLRPLGDNELLVDMVASGICHTDLHFAGMDSGYGVCYPRIMGHEGSGYVREVGSKVTSAKPGDPVLLSFSPCKACEQCRTDHPGHCVDFNPINFEVRTDDYLVAREASSPSTDLTIHGKFFGQSSLASLSIVNEASVVNVSGLVQSREELALYSPLGCGIQTGSGAIIQAAKADKSDRVAILGLGGVGLSAIMGAKLQGCSTIIGVDRFDSRLELAKELGATHVINTANMTSLDQLTSEVRKVTNGLGTTITLDSTGVPAMIREGLNLTGFKGKLIQVGVAPATATLEIPIFEFMVAGKQYMGVVQGDVQPQTYIPQLIRWVQEGKFSLDRIVKMYPAADFELAMKDMQSGATVKPVIVW</sequence>
<evidence type="ECO:0000256" key="2">
    <source>
        <dbReference type="ARBA" id="ARBA00008072"/>
    </source>
</evidence>
<dbReference type="PANTHER" id="PTHR43350">
    <property type="entry name" value="NAD-DEPENDENT ALCOHOL DEHYDROGENASE"/>
    <property type="match status" value="1"/>
</dbReference>
<dbReference type="SUPFAM" id="SSF50129">
    <property type="entry name" value="GroES-like"/>
    <property type="match status" value="1"/>
</dbReference>
<dbReference type="Gene3D" id="3.40.50.720">
    <property type="entry name" value="NAD(P)-binding Rossmann-like Domain"/>
    <property type="match status" value="1"/>
</dbReference>
<dbReference type="PROSITE" id="PS00059">
    <property type="entry name" value="ADH_ZINC"/>
    <property type="match status" value="1"/>
</dbReference>
<dbReference type="InterPro" id="IPR013149">
    <property type="entry name" value="ADH-like_C"/>
</dbReference>
<dbReference type="EMBL" id="KV875106">
    <property type="protein sequence ID" value="OIW23410.1"/>
    <property type="molecule type" value="Genomic_DNA"/>
</dbReference>
<organism evidence="8 9">
    <name type="scientific">Coniochaeta ligniaria NRRL 30616</name>
    <dbReference type="NCBI Taxonomy" id="1408157"/>
    <lineage>
        <taxon>Eukaryota</taxon>
        <taxon>Fungi</taxon>
        <taxon>Dikarya</taxon>
        <taxon>Ascomycota</taxon>
        <taxon>Pezizomycotina</taxon>
        <taxon>Sordariomycetes</taxon>
        <taxon>Sordariomycetidae</taxon>
        <taxon>Coniochaetales</taxon>
        <taxon>Coniochaetaceae</taxon>
        <taxon>Coniochaeta</taxon>
    </lineage>
</organism>
<dbReference type="Pfam" id="PF00107">
    <property type="entry name" value="ADH_zinc_N"/>
    <property type="match status" value="1"/>
</dbReference>
<keyword evidence="5" id="KW-0560">Oxidoreductase</keyword>
<dbReference type="OrthoDB" id="1560166at2759"/>
<dbReference type="InterPro" id="IPR013154">
    <property type="entry name" value="ADH-like_N"/>
</dbReference>
<dbReference type="InterPro" id="IPR020843">
    <property type="entry name" value="ER"/>
</dbReference>
<dbReference type="PANTHER" id="PTHR43350:SF2">
    <property type="entry name" value="GROES-LIKE ZINC-BINDING ALCOHOL DEHYDROGENASE FAMILY PROTEIN"/>
    <property type="match status" value="1"/>
</dbReference>
<dbReference type="InterPro" id="IPR002328">
    <property type="entry name" value="ADH_Zn_CS"/>
</dbReference>
<dbReference type="Gene3D" id="3.90.180.10">
    <property type="entry name" value="Medium-chain alcohol dehydrogenases, catalytic domain"/>
    <property type="match status" value="1"/>
</dbReference>
<protein>
    <submittedName>
        <fullName evidence="8">NAD(P)-binding protein</fullName>
    </submittedName>
</protein>
<dbReference type="STRING" id="1408157.A0A1J7J7D7"/>
<dbReference type="CDD" id="cd08278">
    <property type="entry name" value="benzyl_alcohol_DH"/>
    <property type="match status" value="1"/>
</dbReference>
<dbReference type="AlphaFoldDB" id="A0A1J7J7D7"/>
<proteinExistence type="inferred from homology"/>
<keyword evidence="4 6" id="KW-0862">Zinc</keyword>
<dbReference type="SMART" id="SM00829">
    <property type="entry name" value="PKS_ER"/>
    <property type="match status" value="1"/>
</dbReference>
<reference evidence="8 9" key="1">
    <citation type="submission" date="2016-10" db="EMBL/GenBank/DDBJ databases">
        <title>Draft genome sequence of Coniochaeta ligniaria NRRL30616, a lignocellulolytic fungus for bioabatement of inhibitors in plant biomass hydrolysates.</title>
        <authorList>
            <consortium name="DOE Joint Genome Institute"/>
            <person name="Jimenez D.J."/>
            <person name="Hector R.E."/>
            <person name="Riley R."/>
            <person name="Sun H."/>
            <person name="Grigoriev I.V."/>
            <person name="Van Elsas J.D."/>
            <person name="Nichols N.N."/>
        </authorList>
    </citation>
    <scope>NUCLEOTIDE SEQUENCE [LARGE SCALE GENOMIC DNA]</scope>
    <source>
        <strain evidence="8 9">NRRL 30616</strain>
    </source>
</reference>
<keyword evidence="9" id="KW-1185">Reference proteome</keyword>
<comment type="cofactor">
    <cofactor evidence="1 6">
        <name>Zn(2+)</name>
        <dbReference type="ChEBI" id="CHEBI:29105"/>
    </cofactor>
</comment>
<evidence type="ECO:0000259" key="7">
    <source>
        <dbReference type="SMART" id="SM00829"/>
    </source>
</evidence>
<dbReference type="Proteomes" id="UP000182658">
    <property type="component" value="Unassembled WGS sequence"/>
</dbReference>
<name>A0A1J7J7D7_9PEZI</name>
<dbReference type="SUPFAM" id="SSF51735">
    <property type="entry name" value="NAD(P)-binding Rossmann-fold domains"/>
    <property type="match status" value="1"/>
</dbReference>
<gene>
    <name evidence="8" type="ORF">CONLIGDRAFT_624531</name>
</gene>
<evidence type="ECO:0000256" key="3">
    <source>
        <dbReference type="ARBA" id="ARBA00022723"/>
    </source>
</evidence>
<dbReference type="GO" id="GO:0016491">
    <property type="term" value="F:oxidoreductase activity"/>
    <property type="evidence" value="ECO:0007669"/>
    <property type="project" value="UniProtKB-KW"/>
</dbReference>
<dbReference type="Pfam" id="PF08240">
    <property type="entry name" value="ADH_N"/>
    <property type="match status" value="1"/>
</dbReference>
<dbReference type="InParanoid" id="A0A1J7J7D7"/>
<dbReference type="FunFam" id="3.40.50.720:FF:000003">
    <property type="entry name" value="S-(hydroxymethyl)glutathione dehydrogenase"/>
    <property type="match status" value="1"/>
</dbReference>
<accession>A0A1J7J7D7</accession>
<dbReference type="InterPro" id="IPR011032">
    <property type="entry name" value="GroES-like_sf"/>
</dbReference>
<evidence type="ECO:0000313" key="9">
    <source>
        <dbReference type="Proteomes" id="UP000182658"/>
    </source>
</evidence>
<keyword evidence="3 6" id="KW-0479">Metal-binding</keyword>
<evidence type="ECO:0000256" key="6">
    <source>
        <dbReference type="RuleBase" id="RU361277"/>
    </source>
</evidence>
<feature type="domain" description="Enoyl reductase (ER)" evidence="7">
    <location>
        <begin position="17"/>
        <end position="382"/>
    </location>
</feature>
<dbReference type="InterPro" id="IPR036291">
    <property type="entry name" value="NAD(P)-bd_dom_sf"/>
</dbReference>